<proteinExistence type="predicted"/>
<protein>
    <submittedName>
        <fullName evidence="1">Uncharacterized protein</fullName>
    </submittedName>
</protein>
<name>A0AAV2CL12_9ROSI</name>
<dbReference type="Proteomes" id="UP001497516">
    <property type="component" value="Chromosome 1"/>
</dbReference>
<organism evidence="1 2">
    <name type="scientific">Linum trigynum</name>
    <dbReference type="NCBI Taxonomy" id="586398"/>
    <lineage>
        <taxon>Eukaryota</taxon>
        <taxon>Viridiplantae</taxon>
        <taxon>Streptophyta</taxon>
        <taxon>Embryophyta</taxon>
        <taxon>Tracheophyta</taxon>
        <taxon>Spermatophyta</taxon>
        <taxon>Magnoliopsida</taxon>
        <taxon>eudicotyledons</taxon>
        <taxon>Gunneridae</taxon>
        <taxon>Pentapetalae</taxon>
        <taxon>rosids</taxon>
        <taxon>fabids</taxon>
        <taxon>Malpighiales</taxon>
        <taxon>Linaceae</taxon>
        <taxon>Linum</taxon>
    </lineage>
</organism>
<dbReference type="EMBL" id="OZ034813">
    <property type="protein sequence ID" value="CAL1356929.1"/>
    <property type="molecule type" value="Genomic_DNA"/>
</dbReference>
<evidence type="ECO:0000313" key="1">
    <source>
        <dbReference type="EMBL" id="CAL1356929.1"/>
    </source>
</evidence>
<sequence length="105" mass="11394">MMVTARWVTRHRFYGYSMRAHGYAMRRRWVFTRVPTGVVSTGAARALDFGVTRALCLGVSILGARASKRVASTYAHDSGATRALDSGVTRALCLGVSILGVSSVW</sequence>
<accession>A0AAV2CL12</accession>
<gene>
    <name evidence="1" type="ORF">LTRI10_LOCUS4594</name>
</gene>
<reference evidence="1 2" key="1">
    <citation type="submission" date="2024-04" db="EMBL/GenBank/DDBJ databases">
        <authorList>
            <person name="Fracassetti M."/>
        </authorList>
    </citation>
    <scope>NUCLEOTIDE SEQUENCE [LARGE SCALE GENOMIC DNA]</scope>
</reference>
<dbReference type="AlphaFoldDB" id="A0AAV2CL12"/>
<evidence type="ECO:0000313" key="2">
    <source>
        <dbReference type="Proteomes" id="UP001497516"/>
    </source>
</evidence>
<keyword evidence="2" id="KW-1185">Reference proteome</keyword>